<dbReference type="GO" id="GO:0006355">
    <property type="term" value="P:regulation of DNA-templated transcription"/>
    <property type="evidence" value="ECO:0007669"/>
    <property type="project" value="InterPro"/>
</dbReference>
<dbReference type="RefSeq" id="WP_069698618.1">
    <property type="nucleotide sequence ID" value="NZ_JAGGMA010000001.1"/>
</dbReference>
<keyword evidence="1" id="KW-0805">Transcription regulation</keyword>
<feature type="DNA-binding region" description="OmpR/PhoB-type" evidence="4">
    <location>
        <begin position="132"/>
        <end position="233"/>
    </location>
</feature>
<dbReference type="AlphaFoldDB" id="A0A1E5KWV9"/>
<keyword evidence="7" id="KW-1185">Reference proteome</keyword>
<gene>
    <name evidence="6" type="ORF">BCR26_02620</name>
</gene>
<evidence type="ECO:0000259" key="5">
    <source>
        <dbReference type="PROSITE" id="PS51755"/>
    </source>
</evidence>
<evidence type="ECO:0000256" key="1">
    <source>
        <dbReference type="ARBA" id="ARBA00023015"/>
    </source>
</evidence>
<dbReference type="GO" id="GO:0003677">
    <property type="term" value="F:DNA binding"/>
    <property type="evidence" value="ECO:0007669"/>
    <property type="project" value="UniProtKB-UniRule"/>
</dbReference>
<feature type="domain" description="OmpR/PhoB-type" evidence="5">
    <location>
        <begin position="132"/>
        <end position="233"/>
    </location>
</feature>
<dbReference type="InterPro" id="IPR001867">
    <property type="entry name" value="OmpR/PhoB-type_DNA-bd"/>
</dbReference>
<evidence type="ECO:0000256" key="2">
    <source>
        <dbReference type="ARBA" id="ARBA00023125"/>
    </source>
</evidence>
<evidence type="ECO:0000256" key="4">
    <source>
        <dbReference type="PROSITE-ProRule" id="PRU01091"/>
    </source>
</evidence>
<dbReference type="Gene3D" id="1.10.10.10">
    <property type="entry name" value="Winged helix-like DNA-binding domain superfamily/Winged helix DNA-binding domain"/>
    <property type="match status" value="1"/>
</dbReference>
<organism evidence="6 7">
    <name type="scientific">Enterococcus rivorum</name>
    <dbReference type="NCBI Taxonomy" id="762845"/>
    <lineage>
        <taxon>Bacteria</taxon>
        <taxon>Bacillati</taxon>
        <taxon>Bacillota</taxon>
        <taxon>Bacilli</taxon>
        <taxon>Lactobacillales</taxon>
        <taxon>Enterococcaceae</taxon>
        <taxon>Enterococcus</taxon>
    </lineage>
</organism>
<dbReference type="STRING" id="762845.BCR26_02620"/>
<sequence>MRKIGWISLGEECDKKLHELENCLFSIHELNAETLAKDLSEVSAVVIHHCLKENSTVIYDWLMDLTMTAHKPIWIITSLEEEYFQRLLLLKFGVVGIIDEKYPIKESLLMLENMLKHIEKVPQPTHNNEKQFIVAENSDIQLNAHNLSMKVNGLEEVEFTRIEYMIISELTKNQGMMLSYEEMVFHIWKEKYSEERRYRLANHVFHIRRKLKKRGANPNIIKTIRSKGYLLANS</sequence>
<dbReference type="InterPro" id="IPR036388">
    <property type="entry name" value="WH-like_DNA-bd_sf"/>
</dbReference>
<evidence type="ECO:0000313" key="6">
    <source>
        <dbReference type="EMBL" id="OEH82343.1"/>
    </source>
</evidence>
<dbReference type="Pfam" id="PF00486">
    <property type="entry name" value="Trans_reg_C"/>
    <property type="match status" value="1"/>
</dbReference>
<evidence type="ECO:0000313" key="7">
    <source>
        <dbReference type="Proteomes" id="UP000095256"/>
    </source>
</evidence>
<evidence type="ECO:0000256" key="3">
    <source>
        <dbReference type="ARBA" id="ARBA00023163"/>
    </source>
</evidence>
<dbReference type="SMART" id="SM00862">
    <property type="entry name" value="Trans_reg_C"/>
    <property type="match status" value="1"/>
</dbReference>
<keyword evidence="3" id="KW-0804">Transcription</keyword>
<keyword evidence="2 4" id="KW-0238">DNA-binding</keyword>
<dbReference type="InterPro" id="IPR016032">
    <property type="entry name" value="Sig_transdc_resp-reg_C-effctor"/>
</dbReference>
<reference evidence="6 7" key="1">
    <citation type="submission" date="2016-09" db="EMBL/GenBank/DDBJ databases">
        <authorList>
            <person name="Capua I."/>
            <person name="De Benedictis P."/>
            <person name="Joannis T."/>
            <person name="Lombin L.H."/>
            <person name="Cattoli G."/>
        </authorList>
    </citation>
    <scope>NUCLEOTIDE SEQUENCE [LARGE SCALE GENOMIC DNA]</scope>
    <source>
        <strain evidence="6 7">LMG 25899</strain>
    </source>
</reference>
<dbReference type="Proteomes" id="UP000095256">
    <property type="component" value="Unassembled WGS sequence"/>
</dbReference>
<dbReference type="OrthoDB" id="2195013at2"/>
<dbReference type="EMBL" id="MIEK01000023">
    <property type="protein sequence ID" value="OEH82343.1"/>
    <property type="molecule type" value="Genomic_DNA"/>
</dbReference>
<protein>
    <recommendedName>
        <fullName evidence="5">OmpR/PhoB-type domain-containing protein</fullName>
    </recommendedName>
</protein>
<accession>A0A1E5KWV9</accession>
<name>A0A1E5KWV9_9ENTE</name>
<proteinExistence type="predicted"/>
<dbReference type="SUPFAM" id="SSF46894">
    <property type="entry name" value="C-terminal effector domain of the bipartite response regulators"/>
    <property type="match status" value="1"/>
</dbReference>
<dbReference type="PROSITE" id="PS51755">
    <property type="entry name" value="OMPR_PHOB"/>
    <property type="match status" value="1"/>
</dbReference>
<dbReference type="CDD" id="cd00383">
    <property type="entry name" value="trans_reg_C"/>
    <property type="match status" value="1"/>
</dbReference>
<dbReference type="GO" id="GO:0000160">
    <property type="term" value="P:phosphorelay signal transduction system"/>
    <property type="evidence" value="ECO:0007669"/>
    <property type="project" value="InterPro"/>
</dbReference>
<comment type="caution">
    <text evidence="6">The sequence shown here is derived from an EMBL/GenBank/DDBJ whole genome shotgun (WGS) entry which is preliminary data.</text>
</comment>